<evidence type="ECO:0000256" key="1">
    <source>
        <dbReference type="SAM" id="Phobius"/>
    </source>
</evidence>
<evidence type="ECO:0000313" key="3">
    <source>
        <dbReference type="Proteomes" id="UP000304880"/>
    </source>
</evidence>
<protein>
    <submittedName>
        <fullName evidence="2">Uncharacterized protein</fullName>
    </submittedName>
</protein>
<reference evidence="2 3" key="1">
    <citation type="submission" date="2019-06" db="EMBL/GenBank/DDBJ databases">
        <authorList>
            <person name="Li J."/>
        </authorList>
    </citation>
    <scope>NUCLEOTIDE SEQUENCE [LARGE SCALE GENOMIC DNA]</scope>
    <source>
        <strain evidence="2 3">CGMCC 1.8012</strain>
    </source>
</reference>
<dbReference type="EMBL" id="VDDC01000009">
    <property type="protein sequence ID" value="TNH40320.1"/>
    <property type="molecule type" value="Genomic_DNA"/>
</dbReference>
<evidence type="ECO:0000313" key="2">
    <source>
        <dbReference type="EMBL" id="TNH40320.1"/>
    </source>
</evidence>
<keyword evidence="1" id="KW-0812">Transmembrane</keyword>
<organism evidence="2 3">
    <name type="scientific">Paracoccus haeundaensis</name>
    <dbReference type="NCBI Taxonomy" id="225362"/>
    <lineage>
        <taxon>Bacteria</taxon>
        <taxon>Pseudomonadati</taxon>
        <taxon>Pseudomonadota</taxon>
        <taxon>Alphaproteobacteria</taxon>
        <taxon>Rhodobacterales</taxon>
        <taxon>Paracoccaceae</taxon>
        <taxon>Paracoccus</taxon>
    </lineage>
</organism>
<dbReference type="RefSeq" id="WP_139598091.1">
    <property type="nucleotide sequence ID" value="NZ_VDDC01000009.1"/>
</dbReference>
<feature type="transmembrane region" description="Helical" evidence="1">
    <location>
        <begin position="47"/>
        <end position="65"/>
    </location>
</feature>
<feature type="transmembrane region" description="Helical" evidence="1">
    <location>
        <begin position="77"/>
        <end position="97"/>
    </location>
</feature>
<comment type="caution">
    <text evidence="2">The sequence shown here is derived from an EMBL/GenBank/DDBJ whole genome shotgun (WGS) entry which is preliminary data.</text>
</comment>
<keyword evidence="3" id="KW-1185">Reference proteome</keyword>
<dbReference type="Proteomes" id="UP000304880">
    <property type="component" value="Unassembled WGS sequence"/>
</dbReference>
<name>A0A5C4R8Q1_9RHOB</name>
<accession>A0A5C4R8Q1</accession>
<keyword evidence="1" id="KW-1133">Transmembrane helix</keyword>
<keyword evidence="1" id="KW-0472">Membrane</keyword>
<sequence length="102" mass="11293">MNWLWRALAGPILWAAMFLLVYALHGAGCNLGWTDRPAPIADWHHMAMWLAWGTGLILHLVLIRVMPAGRGRPRQLITMGAWIGFVSTLVTLFPVIATSTCA</sequence>
<dbReference type="AlphaFoldDB" id="A0A5C4R8Q1"/>
<proteinExistence type="predicted"/>
<gene>
    <name evidence="2" type="ORF">FHD67_05470</name>
</gene>